<feature type="region of interest" description="Disordered" evidence="2">
    <location>
        <begin position="296"/>
        <end position="315"/>
    </location>
</feature>
<evidence type="ECO:0000256" key="2">
    <source>
        <dbReference type="SAM" id="MobiDB-lite"/>
    </source>
</evidence>
<dbReference type="PANTHER" id="PTHR34380">
    <property type="entry name" value="BNAA03G12380D PROTEIN"/>
    <property type="match status" value="1"/>
</dbReference>
<keyword evidence="1" id="KW-0175">Coiled coil</keyword>
<dbReference type="EMBL" id="RDQH01000333">
    <property type="protein sequence ID" value="RXH95181.1"/>
    <property type="molecule type" value="Genomic_DNA"/>
</dbReference>
<dbReference type="PANTHER" id="PTHR34380:SF1">
    <property type="entry name" value="OS01G0221300 PROTEIN"/>
    <property type="match status" value="1"/>
</dbReference>
<evidence type="ECO:0000256" key="1">
    <source>
        <dbReference type="SAM" id="Coils"/>
    </source>
</evidence>
<name>A0A498JPI4_MALDO</name>
<organism evidence="3 4">
    <name type="scientific">Malus domestica</name>
    <name type="common">Apple</name>
    <name type="synonym">Pyrus malus</name>
    <dbReference type="NCBI Taxonomy" id="3750"/>
    <lineage>
        <taxon>Eukaryota</taxon>
        <taxon>Viridiplantae</taxon>
        <taxon>Streptophyta</taxon>
        <taxon>Embryophyta</taxon>
        <taxon>Tracheophyta</taxon>
        <taxon>Spermatophyta</taxon>
        <taxon>Magnoliopsida</taxon>
        <taxon>eudicotyledons</taxon>
        <taxon>Gunneridae</taxon>
        <taxon>Pentapetalae</taxon>
        <taxon>rosids</taxon>
        <taxon>fabids</taxon>
        <taxon>Rosales</taxon>
        <taxon>Rosaceae</taxon>
        <taxon>Amygdaloideae</taxon>
        <taxon>Maleae</taxon>
        <taxon>Malus</taxon>
    </lineage>
</organism>
<proteinExistence type="predicted"/>
<feature type="region of interest" description="Disordered" evidence="2">
    <location>
        <begin position="1"/>
        <end position="30"/>
    </location>
</feature>
<feature type="region of interest" description="Disordered" evidence="2">
    <location>
        <begin position="107"/>
        <end position="134"/>
    </location>
</feature>
<evidence type="ECO:0000313" key="4">
    <source>
        <dbReference type="Proteomes" id="UP000290289"/>
    </source>
</evidence>
<feature type="coiled-coil region" evidence="1">
    <location>
        <begin position="142"/>
        <end position="176"/>
    </location>
</feature>
<keyword evidence="4" id="KW-1185">Reference proteome</keyword>
<feature type="compositionally biased region" description="Low complexity" evidence="2">
    <location>
        <begin position="1"/>
        <end position="10"/>
    </location>
</feature>
<feature type="compositionally biased region" description="Acidic residues" evidence="2">
    <location>
        <begin position="482"/>
        <end position="500"/>
    </location>
</feature>
<sequence length="665" mass="73861">MYSSNPFSSESSERVQKHRSGPTFRRSPTPIEEIRVMECEDVAGVRCRKGLDGCGDSELENRSKRAEERCVELELEIVKRDCEHAALEAEFRALGREKIAMEEEIKALRRESGGDEKKKNRGGEKGEGIGDLTEENGEEDKVFQLMVEIKVLECEKKKAESEVEAWKQKFKELELLVLKGGELPLDGRMKVAGVGSLNVDSLEDSGTVQLNKRIKLDDELQVESGLEYSRDKDMAVDRVDVGSTRLPLGKEIGNLQSAGTPRNDTPCKHWDGKGVSVESDMKYYTSRQARKRLEFDKEGSPCKKMAPSTPGGGMPSSLTVVNISDSDDELLPANNQESRKVCISSGSVLGETGGCEKDMTTKKCAEEDADNINEGLLASKPKRKRALNIVTSDSENSDDDIPIGQLKKRHLKEIIHDKVGCDLNDSSVTATVSEVDNAMGTVSPPRRRLIRLRKCGERGGAQKDYSYSTQTSETKYDRENLANEDVEDDDAEEGGTESEGESLGGFIVEDDSDVSDGHDASTKSEGSSDDDVDFDEILSKFQRNKDQKSKWEFEADMLSAFGKDPELCMKAVCALYRQQTSEEQYTKGSLCTNSRGFSKFDALKGSLLAEFLTNGDPNGDLKRTVKELQAYDPKGIETCRTLASRYSKQLFEIYKNKEDPLFLPF</sequence>
<dbReference type="Proteomes" id="UP000290289">
    <property type="component" value="Chromosome 7"/>
</dbReference>
<protein>
    <submittedName>
        <fullName evidence="3">Uncharacterized protein</fullName>
    </submittedName>
</protein>
<feature type="region of interest" description="Disordered" evidence="2">
    <location>
        <begin position="435"/>
        <end position="533"/>
    </location>
</feature>
<gene>
    <name evidence="3" type="ORF">DVH24_024865</name>
</gene>
<comment type="caution">
    <text evidence="3">The sequence shown here is derived from an EMBL/GenBank/DDBJ whole genome shotgun (WGS) entry which is preliminary data.</text>
</comment>
<dbReference type="AlphaFoldDB" id="A0A498JPI4"/>
<feature type="compositionally biased region" description="Basic and acidic residues" evidence="2">
    <location>
        <begin position="107"/>
        <end position="128"/>
    </location>
</feature>
<evidence type="ECO:0000313" key="3">
    <source>
        <dbReference type="EMBL" id="RXH95181.1"/>
    </source>
</evidence>
<accession>A0A498JPI4</accession>
<reference evidence="3 4" key="1">
    <citation type="submission" date="2018-10" db="EMBL/GenBank/DDBJ databases">
        <title>A high-quality apple genome assembly.</title>
        <authorList>
            <person name="Hu J."/>
        </authorList>
    </citation>
    <scope>NUCLEOTIDE SEQUENCE [LARGE SCALE GENOMIC DNA]</scope>
    <source>
        <strain evidence="4">cv. HFTH1</strain>
        <tissue evidence="3">Young leaf</tissue>
    </source>
</reference>